<sequence>MPIDRILAARLDRRSLLGATAAAGVSIAMPPALQSRVIGGSSPLASFAGKRGMILHRARPPLLETSMDVFDRGVFTPNDQFFVRWHWAGIPTSIDADSFRLTIRGAVGASLSLSLAELLRMPRVELAAVNQCSGNSRSLFQPRVPGAQWGHGAMGNAKWLGVSLLHVLDLAGVRAGATAVRFGALDRATSADRGLDFDKSLSLDHARDGEVMIAFAMNGEQLPLLNGFPLRLVVPGWYSTYWVKMLSDIEVLDAADDHYWTAKAYRIPAIPGADVPPGSAGFPTTPINAMVPRSWVTNFAEGDRVPFEPTLSLRGIALGGDSGVSRVEVSTDGGNRWQDATLGEDYGRYSFRQWEAQAPLASPGPISLQSRCTNQGGVVQPSVPIWNPSGYMRGNIETTEVVIA</sequence>
<dbReference type="Pfam" id="PF00174">
    <property type="entry name" value="Oxidored_molyb"/>
    <property type="match status" value="1"/>
</dbReference>
<keyword evidence="4" id="KW-0560">Oxidoreductase</keyword>
<dbReference type="InterPro" id="IPR006311">
    <property type="entry name" value="TAT_signal"/>
</dbReference>
<keyword evidence="3" id="KW-0479">Metal-binding</keyword>
<comment type="cofactor">
    <cofactor evidence="1">
        <name>Mo-molybdopterin</name>
        <dbReference type="ChEBI" id="CHEBI:71302"/>
    </cofactor>
</comment>
<dbReference type="GO" id="GO:0006790">
    <property type="term" value="P:sulfur compound metabolic process"/>
    <property type="evidence" value="ECO:0007669"/>
    <property type="project" value="TreeGrafter"/>
</dbReference>
<dbReference type="PRINTS" id="PR00407">
    <property type="entry name" value="EUMOPTERIN"/>
</dbReference>
<dbReference type="AlphaFoldDB" id="A0AAJ5X586"/>
<dbReference type="PANTHER" id="PTHR19372">
    <property type="entry name" value="SULFITE REDUCTASE"/>
    <property type="match status" value="1"/>
</dbReference>
<evidence type="ECO:0000256" key="4">
    <source>
        <dbReference type="ARBA" id="ARBA00023002"/>
    </source>
</evidence>
<dbReference type="GO" id="GO:0020037">
    <property type="term" value="F:heme binding"/>
    <property type="evidence" value="ECO:0007669"/>
    <property type="project" value="TreeGrafter"/>
</dbReference>
<dbReference type="EMBL" id="CP119316">
    <property type="protein sequence ID" value="WEK46235.1"/>
    <property type="molecule type" value="Genomic_DNA"/>
</dbReference>
<dbReference type="PANTHER" id="PTHR19372:SF7">
    <property type="entry name" value="SULFITE OXIDASE, MITOCHONDRIAL"/>
    <property type="match status" value="1"/>
</dbReference>
<name>A0AAJ5X586_9SPHN</name>
<evidence type="ECO:0000313" key="8">
    <source>
        <dbReference type="Proteomes" id="UP001218362"/>
    </source>
</evidence>
<dbReference type="InterPro" id="IPR014756">
    <property type="entry name" value="Ig_E-set"/>
</dbReference>
<organism evidence="7 8">
    <name type="scientific">Candidatus Andeanibacterium colombiense</name>
    <dbReference type="NCBI Taxonomy" id="3121345"/>
    <lineage>
        <taxon>Bacteria</taxon>
        <taxon>Pseudomonadati</taxon>
        <taxon>Pseudomonadota</taxon>
        <taxon>Alphaproteobacteria</taxon>
        <taxon>Sphingomonadales</taxon>
        <taxon>Sphingomonadaceae</taxon>
        <taxon>Candidatus Andeanibacterium</taxon>
    </lineage>
</organism>
<dbReference type="KEGG" id="acob:P0Y56_14655"/>
<evidence type="ECO:0000259" key="6">
    <source>
        <dbReference type="Pfam" id="PF03404"/>
    </source>
</evidence>
<accession>A0AAJ5X586</accession>
<dbReference type="InterPro" id="IPR000572">
    <property type="entry name" value="OxRdtase_Mopterin-bd_dom"/>
</dbReference>
<dbReference type="Gene3D" id="2.60.40.650">
    <property type="match status" value="1"/>
</dbReference>
<evidence type="ECO:0000313" key="7">
    <source>
        <dbReference type="EMBL" id="WEK46235.1"/>
    </source>
</evidence>
<dbReference type="GO" id="GO:0008482">
    <property type="term" value="F:sulfite oxidase activity"/>
    <property type="evidence" value="ECO:0007669"/>
    <property type="project" value="TreeGrafter"/>
</dbReference>
<protein>
    <submittedName>
        <fullName evidence="7">Molybdopterin-dependent oxidoreductase</fullName>
    </submittedName>
</protein>
<feature type="domain" description="Moybdenum cofactor oxidoreductase dimerisation" evidence="6">
    <location>
        <begin position="287"/>
        <end position="392"/>
    </location>
</feature>
<feature type="domain" description="Oxidoreductase molybdopterin-binding" evidence="5">
    <location>
        <begin position="90"/>
        <end position="260"/>
    </location>
</feature>
<evidence type="ECO:0000256" key="1">
    <source>
        <dbReference type="ARBA" id="ARBA00001924"/>
    </source>
</evidence>
<proteinExistence type="predicted"/>
<evidence type="ECO:0000256" key="2">
    <source>
        <dbReference type="ARBA" id="ARBA00022505"/>
    </source>
</evidence>
<reference evidence="7" key="1">
    <citation type="submission" date="2023-03" db="EMBL/GenBank/DDBJ databases">
        <title>Andean soil-derived lignocellulolytic bacterial consortium as a source of novel taxa and putative plastic-active enzymes.</title>
        <authorList>
            <person name="Diaz-Garcia L."/>
            <person name="Chuvochina M."/>
            <person name="Feuerriegel G."/>
            <person name="Bunk B."/>
            <person name="Sproer C."/>
            <person name="Streit W.R."/>
            <person name="Rodriguez L.M."/>
            <person name="Overmann J."/>
            <person name="Jimenez D.J."/>
        </authorList>
    </citation>
    <scope>NUCLEOTIDE SEQUENCE</scope>
    <source>
        <strain evidence="7">MAG 26</strain>
    </source>
</reference>
<dbReference type="SUPFAM" id="SSF56524">
    <property type="entry name" value="Oxidoreductase molybdopterin-binding domain"/>
    <property type="match status" value="1"/>
</dbReference>
<dbReference type="GO" id="GO:0030151">
    <property type="term" value="F:molybdenum ion binding"/>
    <property type="evidence" value="ECO:0007669"/>
    <property type="project" value="InterPro"/>
</dbReference>
<dbReference type="Proteomes" id="UP001218362">
    <property type="component" value="Chromosome"/>
</dbReference>
<dbReference type="InterPro" id="IPR008335">
    <property type="entry name" value="Mopterin_OxRdtase_euk"/>
</dbReference>
<dbReference type="SUPFAM" id="SSF81296">
    <property type="entry name" value="E set domains"/>
    <property type="match status" value="1"/>
</dbReference>
<dbReference type="PROSITE" id="PS51318">
    <property type="entry name" value="TAT"/>
    <property type="match status" value="1"/>
</dbReference>
<dbReference type="Gene3D" id="3.90.420.10">
    <property type="entry name" value="Oxidoreductase, molybdopterin-binding domain"/>
    <property type="match status" value="1"/>
</dbReference>
<dbReference type="InterPro" id="IPR036374">
    <property type="entry name" value="OxRdtase_Mopterin-bd_sf"/>
</dbReference>
<gene>
    <name evidence="7" type="ORF">P0Y56_14655</name>
</gene>
<dbReference type="GO" id="GO:0043546">
    <property type="term" value="F:molybdopterin cofactor binding"/>
    <property type="evidence" value="ECO:0007669"/>
    <property type="project" value="TreeGrafter"/>
</dbReference>
<dbReference type="InterPro" id="IPR005066">
    <property type="entry name" value="MoCF_OxRdtse_dimer"/>
</dbReference>
<evidence type="ECO:0000259" key="5">
    <source>
        <dbReference type="Pfam" id="PF00174"/>
    </source>
</evidence>
<keyword evidence="2" id="KW-0500">Molybdenum</keyword>
<evidence type="ECO:0000256" key="3">
    <source>
        <dbReference type="ARBA" id="ARBA00022723"/>
    </source>
</evidence>
<dbReference type="Pfam" id="PF03404">
    <property type="entry name" value="Mo-co_dimer"/>
    <property type="match status" value="1"/>
</dbReference>